<reference evidence="1" key="1">
    <citation type="submission" date="2018-05" db="EMBL/GenBank/DDBJ databases">
        <authorList>
            <person name="Lanie J.A."/>
            <person name="Ng W.-L."/>
            <person name="Kazmierczak K.M."/>
            <person name="Andrzejewski T.M."/>
            <person name="Davidsen T.M."/>
            <person name="Wayne K.J."/>
            <person name="Tettelin H."/>
            <person name="Glass J.I."/>
            <person name="Rusch D."/>
            <person name="Podicherti R."/>
            <person name="Tsui H.-C.T."/>
            <person name="Winkler M.E."/>
        </authorList>
    </citation>
    <scope>NUCLEOTIDE SEQUENCE</scope>
</reference>
<sequence length="28" mass="3397">MTLNQYIEKFKMDRESIESTLDKLGKDY</sequence>
<organism evidence="1">
    <name type="scientific">marine metagenome</name>
    <dbReference type="NCBI Taxonomy" id="408172"/>
    <lineage>
        <taxon>unclassified sequences</taxon>
        <taxon>metagenomes</taxon>
        <taxon>ecological metagenomes</taxon>
    </lineage>
</organism>
<accession>A0A383ANW1</accession>
<dbReference type="AlphaFoldDB" id="A0A383ANW1"/>
<proteinExistence type="predicted"/>
<name>A0A383ANW1_9ZZZZ</name>
<protein>
    <submittedName>
        <fullName evidence="1">Uncharacterized protein</fullName>
    </submittedName>
</protein>
<evidence type="ECO:0000313" key="1">
    <source>
        <dbReference type="EMBL" id="SVE09606.1"/>
    </source>
</evidence>
<dbReference type="EMBL" id="UINC01193817">
    <property type="protein sequence ID" value="SVE09606.1"/>
    <property type="molecule type" value="Genomic_DNA"/>
</dbReference>
<gene>
    <name evidence="1" type="ORF">METZ01_LOCUS462460</name>
</gene>